<gene>
    <name evidence="1" type="ORF">SMD11_6710</name>
</gene>
<dbReference type="InterPro" id="IPR053226">
    <property type="entry name" value="Pyrrolopyrazine_biosynth_F"/>
</dbReference>
<dbReference type="AlphaFoldDB" id="A0A1Z2LDC1"/>
<dbReference type="KEGG" id="salj:SMD11_6710"/>
<protein>
    <recommendedName>
        <fullName evidence="3">Sulfotransferase family protein</fullName>
    </recommendedName>
</protein>
<organism evidence="1 2">
    <name type="scientific">Streptomyces albireticuli</name>
    <dbReference type="NCBI Taxonomy" id="1940"/>
    <lineage>
        <taxon>Bacteria</taxon>
        <taxon>Bacillati</taxon>
        <taxon>Actinomycetota</taxon>
        <taxon>Actinomycetes</taxon>
        <taxon>Kitasatosporales</taxon>
        <taxon>Streptomycetaceae</taxon>
        <taxon>Streptomyces</taxon>
    </lineage>
</organism>
<dbReference type="Pfam" id="PF19798">
    <property type="entry name" value="Sulfotransfer_5"/>
    <property type="match status" value="1"/>
</dbReference>
<dbReference type="Proteomes" id="UP000195755">
    <property type="component" value="Chromosome"/>
</dbReference>
<accession>A0A1Z2LDC1</accession>
<name>A0A1Z2LDC1_9ACTN</name>
<evidence type="ECO:0000313" key="2">
    <source>
        <dbReference type="Proteomes" id="UP000195755"/>
    </source>
</evidence>
<dbReference type="Gene3D" id="3.40.50.300">
    <property type="entry name" value="P-loop containing nucleotide triphosphate hydrolases"/>
    <property type="match status" value="1"/>
</dbReference>
<dbReference type="EMBL" id="CP021744">
    <property type="protein sequence ID" value="ARZ72286.1"/>
    <property type="molecule type" value="Genomic_DNA"/>
</dbReference>
<evidence type="ECO:0000313" key="1">
    <source>
        <dbReference type="EMBL" id="ARZ72286.1"/>
    </source>
</evidence>
<dbReference type="InterPro" id="IPR027417">
    <property type="entry name" value="P-loop_NTPase"/>
</dbReference>
<evidence type="ECO:0008006" key="3">
    <source>
        <dbReference type="Google" id="ProtNLM"/>
    </source>
</evidence>
<dbReference type="PANTHER" id="PTHR48419">
    <property type="entry name" value="SULFOTRANSFERASE DOMAIN-CONTAINING PROTEIN"/>
    <property type="match status" value="1"/>
</dbReference>
<sequence length="244" mass="27868">MSDLGTRPKILALWSAPRSRSTAFFRMMCERGDFQVLHEPFSYLAEFGQVEVDGEQRRTEADVLAAMRTTAGRSPLFFKDTTDERYPGVLADRRFLGEDAAHTFIIRHPAETIASYHAVNPDVRRHQIGFEAQYELFQAAWEATGRTPVVIDGNDLVERPEAVVEAYARATGIPYLEKALSWQPESRKEWRPSERWHSDVSTSSGFTAERRKHDVDVASHPVLGGYLEHHLPFYEKLRAHRLAV</sequence>
<dbReference type="RefSeq" id="WP_199844007.1">
    <property type="nucleotide sequence ID" value="NZ_CP021744.1"/>
</dbReference>
<proteinExistence type="predicted"/>
<reference evidence="1 2" key="1">
    <citation type="submission" date="2017-06" db="EMBL/GenBank/DDBJ databases">
        <title>Streptomyces albireticuli Genome sequencing and assembly.</title>
        <authorList>
            <person name="Wang Y."/>
            <person name="Du B."/>
            <person name="Ding Y."/>
            <person name="Liu H."/>
            <person name="Hou Q."/>
            <person name="Liu K."/>
            <person name="Yao L."/>
            <person name="Wang C."/>
        </authorList>
    </citation>
    <scope>NUCLEOTIDE SEQUENCE [LARGE SCALE GENOMIC DNA]</scope>
    <source>
        <strain evidence="1 2">MDJK11</strain>
    </source>
</reference>
<dbReference type="SUPFAM" id="SSF52540">
    <property type="entry name" value="P-loop containing nucleoside triphosphate hydrolases"/>
    <property type="match status" value="1"/>
</dbReference>
<dbReference type="PANTHER" id="PTHR48419:SF1">
    <property type="entry name" value="SULFOTRANSFERASE DOMAIN-CONTAINING PROTEIN"/>
    <property type="match status" value="1"/>
</dbReference>